<sequence>MEQDIRFLKIGDKCISVLLQLDSPKALGPFLEERPSILAGAEFIGLYGL</sequence>
<organism evidence="1 2">
    <name type="scientific">Ruminiclostridium papyrosolvens C7</name>
    <dbReference type="NCBI Taxonomy" id="1330534"/>
    <lineage>
        <taxon>Bacteria</taxon>
        <taxon>Bacillati</taxon>
        <taxon>Bacillota</taxon>
        <taxon>Clostridia</taxon>
        <taxon>Eubacteriales</taxon>
        <taxon>Oscillospiraceae</taxon>
        <taxon>Ruminiclostridium</taxon>
    </lineage>
</organism>
<evidence type="ECO:0000313" key="1">
    <source>
        <dbReference type="EMBL" id="EPR13476.1"/>
    </source>
</evidence>
<gene>
    <name evidence="1" type="ORF">L323_05035</name>
</gene>
<dbReference type="AlphaFoldDB" id="U4R4I2"/>
<dbReference type="Proteomes" id="UP000016860">
    <property type="component" value="Unassembled WGS sequence"/>
</dbReference>
<evidence type="ECO:0000313" key="2">
    <source>
        <dbReference type="Proteomes" id="UP000016860"/>
    </source>
</evidence>
<proteinExistence type="predicted"/>
<dbReference type="STRING" id="1330534.L323_05035"/>
<comment type="caution">
    <text evidence="1">The sequence shown here is derived from an EMBL/GenBank/DDBJ whole genome shotgun (WGS) entry which is preliminary data.</text>
</comment>
<reference evidence="1 2" key="1">
    <citation type="journal article" date="2013" name="Genome Announc.">
        <title>Draft Genome Sequence of the Cellulolytic Bacterium Clostridium papyrosolvens C7 (ATCC 700395).</title>
        <authorList>
            <person name="Zepeda V."/>
            <person name="Dassa B."/>
            <person name="Borovok I."/>
            <person name="Lamed R."/>
            <person name="Bayer E.A."/>
            <person name="Cate J.H."/>
        </authorList>
    </citation>
    <scope>NUCLEOTIDE SEQUENCE [LARGE SCALE GENOMIC DNA]</scope>
    <source>
        <strain evidence="1 2">C7</strain>
    </source>
</reference>
<name>U4R4I2_9FIRM</name>
<accession>U4R4I2</accession>
<dbReference type="EMBL" id="ATAY01000020">
    <property type="protein sequence ID" value="EPR13476.1"/>
    <property type="molecule type" value="Genomic_DNA"/>
</dbReference>
<protein>
    <submittedName>
        <fullName evidence="1">Uncharacterized protein</fullName>
    </submittedName>
</protein>